<evidence type="ECO:0000313" key="3">
    <source>
        <dbReference type="Proteomes" id="UP001299546"/>
    </source>
</evidence>
<keyword evidence="3" id="KW-1185">Reference proteome</keyword>
<sequence length="378" mass="43715">MMKRVCIYAAVFCLTLYCFFLYEDEILSGLLAAEIIYFVFSSAELLILRKKISLSFGRILPIAEKNQEVTAYVTVKNESTMPGVHFRIKIRLLNQFSGETGGCVLRGSVEKKGQTTTQFTFRASGCGNMIVEARELHLYDAFHILKIKRRTNLRQKVGILPECHILPLEITRRTREFIADAEEYSDHESGDDPSEIYQIREYREKDSVHDIHWKLSAKASELLVKEHGRPMGCVVLIWLDLEQKGERLKNRRVLPKQRQKRARTPAYVLEAAASLSLSLLEEKCVHMAAWYEKENQRIVKKRVSREEHVYELMHRLLFTESYEGAEAAESLREEAFKGESFSSTVEFDMEGRISVNGVQLHRLDGDKEPEWDKLFLTV</sequence>
<comment type="caution">
    <text evidence="2">The sequence shown here is derived from an EMBL/GenBank/DDBJ whole genome shotgun (WGS) entry which is preliminary data.</text>
</comment>
<keyword evidence="1" id="KW-1133">Transmembrane helix</keyword>
<keyword evidence="1" id="KW-0812">Transmembrane</keyword>
<dbReference type="EMBL" id="JAJCIS010000002">
    <property type="protein sequence ID" value="MCB7386963.1"/>
    <property type="molecule type" value="Genomic_DNA"/>
</dbReference>
<evidence type="ECO:0000313" key="2">
    <source>
        <dbReference type="EMBL" id="MCB7386963.1"/>
    </source>
</evidence>
<feature type="transmembrane region" description="Helical" evidence="1">
    <location>
        <begin position="5"/>
        <end position="22"/>
    </location>
</feature>
<feature type="transmembrane region" description="Helical" evidence="1">
    <location>
        <begin position="28"/>
        <end position="48"/>
    </location>
</feature>
<evidence type="ECO:0000256" key="1">
    <source>
        <dbReference type="SAM" id="Phobius"/>
    </source>
</evidence>
<organism evidence="2 3">
    <name type="scientific">Bariatricus massiliensis</name>
    <dbReference type="NCBI Taxonomy" id="1745713"/>
    <lineage>
        <taxon>Bacteria</taxon>
        <taxon>Bacillati</taxon>
        <taxon>Bacillota</taxon>
        <taxon>Clostridia</taxon>
        <taxon>Lachnospirales</taxon>
        <taxon>Lachnospiraceae</taxon>
        <taxon>Bariatricus</taxon>
    </lineage>
</organism>
<dbReference type="RefSeq" id="WP_082891708.1">
    <property type="nucleotide sequence ID" value="NZ_JAJCIR010000002.1"/>
</dbReference>
<dbReference type="PANTHER" id="PTHR34351:SF1">
    <property type="entry name" value="SLR1927 PROTEIN"/>
    <property type="match status" value="1"/>
</dbReference>
<name>A0ABS8DEX9_9FIRM</name>
<dbReference type="PANTHER" id="PTHR34351">
    <property type="entry name" value="SLR1927 PROTEIN-RELATED"/>
    <property type="match status" value="1"/>
</dbReference>
<proteinExistence type="predicted"/>
<protein>
    <submittedName>
        <fullName evidence="2">DUF58 domain-containing protein</fullName>
    </submittedName>
</protein>
<reference evidence="2 3" key="1">
    <citation type="submission" date="2021-10" db="EMBL/GenBank/DDBJ databases">
        <title>Collection of gut derived symbiotic bacterial strains cultured from healthy donors.</title>
        <authorList>
            <person name="Lin H."/>
            <person name="Littmann E."/>
            <person name="Kohout C."/>
            <person name="Pamer E.G."/>
        </authorList>
    </citation>
    <scope>NUCLEOTIDE SEQUENCE [LARGE SCALE GENOMIC DNA]</scope>
    <source>
        <strain evidence="2 3">DFI.1.165</strain>
    </source>
</reference>
<dbReference type="Proteomes" id="UP001299546">
    <property type="component" value="Unassembled WGS sequence"/>
</dbReference>
<keyword evidence="1" id="KW-0472">Membrane</keyword>
<gene>
    <name evidence="2" type="ORF">LIZ65_06645</name>
</gene>
<accession>A0ABS8DEX9</accession>